<dbReference type="RefSeq" id="WP_076527490.1">
    <property type="nucleotide sequence ID" value="NZ_CP067140.1"/>
</dbReference>
<keyword evidence="4" id="KW-1185">Reference proteome</keyword>
<reference evidence="2 4" key="2">
    <citation type="submission" date="2021-01" db="EMBL/GenBank/DDBJ databases">
        <title>Biogeographic distribution of Paracoccus.</title>
        <authorList>
            <person name="Hollensteiner J."/>
            <person name="Leineberger J."/>
            <person name="Brinkhoff T."/>
            <person name="Daniel R."/>
        </authorList>
    </citation>
    <scope>NUCLEOTIDE SEQUENCE [LARGE SCALE GENOMIC DNA]</scope>
    <source>
        <strain evidence="2 4">DSM 18447</strain>
    </source>
</reference>
<evidence type="ECO:0000313" key="3">
    <source>
        <dbReference type="Proteomes" id="UP000186216"/>
    </source>
</evidence>
<evidence type="ECO:0000313" key="4">
    <source>
        <dbReference type="Proteomes" id="UP001215549"/>
    </source>
</evidence>
<dbReference type="Proteomes" id="UP000186216">
    <property type="component" value="Unassembled WGS sequence"/>
</dbReference>
<protein>
    <submittedName>
        <fullName evidence="1">Uncharacterized protein</fullName>
    </submittedName>
</protein>
<organism evidence="1 3">
    <name type="scientific">Paracoccus saliphilus</name>
    <dbReference type="NCBI Taxonomy" id="405559"/>
    <lineage>
        <taxon>Bacteria</taxon>
        <taxon>Pseudomonadati</taxon>
        <taxon>Pseudomonadota</taxon>
        <taxon>Alphaproteobacteria</taxon>
        <taxon>Rhodobacterales</taxon>
        <taxon>Paracoccaceae</taxon>
        <taxon>Paracoccus</taxon>
    </lineage>
</organism>
<dbReference type="EMBL" id="FTOU01000015">
    <property type="protein sequence ID" value="SIT05977.1"/>
    <property type="molecule type" value="Genomic_DNA"/>
</dbReference>
<accession>A0AA45W741</accession>
<gene>
    <name evidence="2" type="ORF">JHX88_04085</name>
    <name evidence="1" type="ORF">SAMN05421772_1155</name>
</gene>
<evidence type="ECO:0000313" key="1">
    <source>
        <dbReference type="EMBL" id="SIT05977.1"/>
    </source>
</evidence>
<evidence type="ECO:0000313" key="2">
    <source>
        <dbReference type="EMBL" id="WCR03945.1"/>
    </source>
</evidence>
<sequence length="129" mass="14135">MLPNNGRKLPRMQRAPSETEYIVQISNALRGELGGTGVAVKTIMRWTGASDRSARTWMNGSGSPSGYHLLCLARECDAVFEAMLDLTGHPEARLGFDLHAAEVAIARAMGAFEALRRQRSERGTTHRPV</sequence>
<dbReference type="AlphaFoldDB" id="A0AA45W741"/>
<reference evidence="1 3" key="1">
    <citation type="submission" date="2017-01" db="EMBL/GenBank/DDBJ databases">
        <authorList>
            <person name="Varghese N."/>
            <person name="Submissions S."/>
        </authorList>
    </citation>
    <scope>NUCLEOTIDE SEQUENCE [LARGE SCALE GENOMIC DNA]</scope>
    <source>
        <strain evidence="1 3">DSM 18447</strain>
    </source>
</reference>
<name>A0AA45W741_9RHOB</name>
<proteinExistence type="predicted"/>
<dbReference type="EMBL" id="CP067140">
    <property type="protein sequence ID" value="WCR03945.1"/>
    <property type="molecule type" value="Genomic_DNA"/>
</dbReference>
<dbReference type="Proteomes" id="UP001215549">
    <property type="component" value="Chromosome"/>
</dbReference>